<name>A0A3N0EIA6_9ACTN</name>
<evidence type="ECO:0000256" key="15">
    <source>
        <dbReference type="ARBA" id="ARBA00048407"/>
    </source>
</evidence>
<evidence type="ECO:0000256" key="5">
    <source>
        <dbReference type="ARBA" id="ARBA00016406"/>
    </source>
</evidence>
<evidence type="ECO:0000313" key="17">
    <source>
        <dbReference type="Proteomes" id="UP000269198"/>
    </source>
</evidence>
<dbReference type="OrthoDB" id="7527071at2"/>
<dbReference type="InterPro" id="IPR036188">
    <property type="entry name" value="FAD/NAD-bd_sf"/>
</dbReference>
<comment type="catalytic activity">
    <reaction evidence="15">
        <text>L-lysine + NADPH + O2 = N(6)-hydroxy-L-lysine + NADP(+) + H2O</text>
        <dbReference type="Rhea" id="RHEA:23228"/>
        <dbReference type="ChEBI" id="CHEBI:15377"/>
        <dbReference type="ChEBI" id="CHEBI:15379"/>
        <dbReference type="ChEBI" id="CHEBI:32551"/>
        <dbReference type="ChEBI" id="CHEBI:57783"/>
        <dbReference type="ChEBI" id="CHEBI:57820"/>
        <dbReference type="ChEBI" id="CHEBI:58349"/>
        <dbReference type="EC" id="1.14.13.59"/>
    </reaction>
</comment>
<comment type="cofactor">
    <cofactor evidence="1">
        <name>FAD</name>
        <dbReference type="ChEBI" id="CHEBI:57692"/>
    </cofactor>
</comment>
<evidence type="ECO:0000256" key="8">
    <source>
        <dbReference type="ARBA" id="ARBA00022857"/>
    </source>
</evidence>
<dbReference type="EC" id="1.14.13.59" evidence="4"/>
<proteinExistence type="inferred from homology"/>
<keyword evidence="9" id="KW-0560">Oxidoreductase</keyword>
<comment type="caution">
    <text evidence="16">The sequence shown here is derived from an EMBL/GenBank/DDBJ whole genome shotgun (WGS) entry which is preliminary data.</text>
</comment>
<evidence type="ECO:0000256" key="9">
    <source>
        <dbReference type="ARBA" id="ARBA00023002"/>
    </source>
</evidence>
<accession>A0A3N0EIA6</accession>
<evidence type="ECO:0000256" key="11">
    <source>
        <dbReference type="ARBA" id="ARBA00029939"/>
    </source>
</evidence>
<evidence type="ECO:0000256" key="7">
    <source>
        <dbReference type="ARBA" id="ARBA00022827"/>
    </source>
</evidence>
<keyword evidence="7" id="KW-0274">FAD</keyword>
<dbReference type="EMBL" id="RJMB01000001">
    <property type="protein sequence ID" value="RNL87512.1"/>
    <property type="molecule type" value="Genomic_DNA"/>
</dbReference>
<dbReference type="PANTHER" id="PTHR42802">
    <property type="entry name" value="MONOOXYGENASE"/>
    <property type="match status" value="1"/>
</dbReference>
<evidence type="ECO:0000256" key="2">
    <source>
        <dbReference type="ARBA" id="ARBA00004924"/>
    </source>
</evidence>
<sequence>MHYHCVGVGAGPANLSLASLLHEHSEISNIFLDRKNQFSWHDDQQIDGAALQVSPLKDLVTLSNPTNKFSFLSYLHEQGRIYHFLNAQFSAVPRKEFRNYLKWASSQNENVVFGEDVRSVHFERDRFVIATSHRRISADNLVVGVGSEPRVPSVAQLGRTQFHVNEFVSRSSDLANKRVAVVGGGQSGAEAVLDLISRPERDLPRKVQWISRRANFLPIDDSPFTNDYFTPSYSDYFYALDQRLRESINNENVLASDGISLATLQDIYQRAYVHRFVEGSTDFLELHPNRTVTAVKGEDGFPWRLSLVDNNCPTPETSIQTDVVIWATGFRTAETSFLDPIAHRFEREGDEFRIDEDFAVNWDGPPDRNVFLQNAARKQRGVADPNLSLVAWRSQQILDRIRGARSTRQLASFITWQLQIEPDHLLEHPR</sequence>
<keyword evidence="6" id="KW-0285">Flavoprotein</keyword>
<evidence type="ECO:0000256" key="1">
    <source>
        <dbReference type="ARBA" id="ARBA00001974"/>
    </source>
</evidence>
<dbReference type="Proteomes" id="UP000269198">
    <property type="component" value="Unassembled WGS sequence"/>
</dbReference>
<evidence type="ECO:0000256" key="13">
    <source>
        <dbReference type="ARBA" id="ARBA00032493"/>
    </source>
</evidence>
<dbReference type="InterPro" id="IPR025700">
    <property type="entry name" value="Lys/Orn_oxygenase"/>
</dbReference>
<evidence type="ECO:0000256" key="3">
    <source>
        <dbReference type="ARBA" id="ARBA00007588"/>
    </source>
</evidence>
<keyword evidence="8" id="KW-0521">NADP</keyword>
<comment type="pathway">
    <text evidence="2">Siderophore biosynthesis.</text>
</comment>
<keyword evidence="10 16" id="KW-0503">Monooxygenase</keyword>
<dbReference type="RefSeq" id="WP_123199377.1">
    <property type="nucleotide sequence ID" value="NZ_RJMB01000001.1"/>
</dbReference>
<organism evidence="16 17">
    <name type="scientific">Halostreptopolyspora alba</name>
    <dbReference type="NCBI Taxonomy" id="2487137"/>
    <lineage>
        <taxon>Bacteria</taxon>
        <taxon>Bacillati</taxon>
        <taxon>Actinomycetota</taxon>
        <taxon>Actinomycetes</taxon>
        <taxon>Streptosporangiales</taxon>
        <taxon>Nocardiopsidaceae</taxon>
        <taxon>Halostreptopolyspora</taxon>
    </lineage>
</organism>
<evidence type="ECO:0000313" key="16">
    <source>
        <dbReference type="EMBL" id="RNL87512.1"/>
    </source>
</evidence>
<dbReference type="PANTHER" id="PTHR42802:SF1">
    <property type="entry name" value="L-ORNITHINE N(5)-MONOOXYGENASE"/>
    <property type="match status" value="1"/>
</dbReference>
<keyword evidence="17" id="KW-1185">Reference proteome</keyword>
<reference evidence="16 17" key="1">
    <citation type="submission" date="2018-11" db="EMBL/GenBank/DDBJ databases">
        <title>The genome draft of YIM 96095.</title>
        <authorList>
            <person name="Tang S.-K."/>
            <person name="Chunyu W.-X."/>
            <person name="Feng Y.-Z."/>
        </authorList>
    </citation>
    <scope>NUCLEOTIDE SEQUENCE [LARGE SCALE GENOMIC DNA]</scope>
    <source>
        <strain evidence="16 17">YIM 96095</strain>
    </source>
</reference>
<protein>
    <recommendedName>
        <fullName evidence="5">L-lysine N6-monooxygenase MbtG</fullName>
        <ecNumber evidence="4">1.14.13.59</ecNumber>
    </recommendedName>
    <alternativeName>
        <fullName evidence="14">Lysine 6-N-hydroxylase</fullName>
    </alternativeName>
    <alternativeName>
        <fullName evidence="13">Lysine N6-hydroxylase</fullName>
    </alternativeName>
    <alternativeName>
        <fullName evidence="11">Lysine-N-oxygenase</fullName>
    </alternativeName>
    <alternativeName>
        <fullName evidence="12">Mycobactin synthase protein G</fullName>
    </alternativeName>
</protein>
<dbReference type="GO" id="GO:0047091">
    <property type="term" value="F:L-lysine 6-monooxygenase (NADPH) activity"/>
    <property type="evidence" value="ECO:0007669"/>
    <property type="project" value="UniProtKB-EC"/>
</dbReference>
<evidence type="ECO:0000256" key="10">
    <source>
        <dbReference type="ARBA" id="ARBA00023033"/>
    </source>
</evidence>
<evidence type="ECO:0000256" key="14">
    <source>
        <dbReference type="ARBA" id="ARBA00032738"/>
    </source>
</evidence>
<comment type="similarity">
    <text evidence="3">Belongs to the lysine N(6)-hydroxylase/L-ornithine N(5)-oxygenase family.</text>
</comment>
<dbReference type="Pfam" id="PF13434">
    <property type="entry name" value="Lys_Orn_oxgnase"/>
    <property type="match status" value="1"/>
</dbReference>
<evidence type="ECO:0000256" key="6">
    <source>
        <dbReference type="ARBA" id="ARBA00022630"/>
    </source>
</evidence>
<dbReference type="AlphaFoldDB" id="A0A3N0EIA6"/>
<dbReference type="Gene3D" id="3.50.50.60">
    <property type="entry name" value="FAD/NAD(P)-binding domain"/>
    <property type="match status" value="1"/>
</dbReference>
<gene>
    <name evidence="16" type="ORF">EFW17_01480</name>
</gene>
<evidence type="ECO:0000256" key="12">
    <source>
        <dbReference type="ARBA" id="ARBA00031158"/>
    </source>
</evidence>
<evidence type="ECO:0000256" key="4">
    <source>
        <dbReference type="ARBA" id="ARBA00013076"/>
    </source>
</evidence>
<dbReference type="SUPFAM" id="SSF51905">
    <property type="entry name" value="FAD/NAD(P)-binding domain"/>
    <property type="match status" value="2"/>
</dbReference>
<dbReference type="PRINTS" id="PR00368">
    <property type="entry name" value="FADPNR"/>
</dbReference>